<dbReference type="GO" id="GO:0043565">
    <property type="term" value="F:sequence-specific DNA binding"/>
    <property type="evidence" value="ECO:0007669"/>
    <property type="project" value="InterPro"/>
</dbReference>
<evidence type="ECO:0000256" key="1">
    <source>
        <dbReference type="ARBA" id="ARBA00022741"/>
    </source>
</evidence>
<dbReference type="eggNOG" id="COG3829">
    <property type="taxonomic scope" value="Bacteria"/>
</dbReference>
<dbReference type="InterPro" id="IPR002078">
    <property type="entry name" value="Sigma_54_int"/>
</dbReference>
<dbReference type="InterPro" id="IPR058031">
    <property type="entry name" value="AAA_lid_NorR"/>
</dbReference>
<dbReference type="Gene3D" id="1.10.10.60">
    <property type="entry name" value="Homeodomain-like"/>
    <property type="match status" value="1"/>
</dbReference>
<dbReference type="SUPFAM" id="SSF46689">
    <property type="entry name" value="Homeodomain-like"/>
    <property type="match status" value="1"/>
</dbReference>
<evidence type="ECO:0000256" key="4">
    <source>
        <dbReference type="ARBA" id="ARBA00023125"/>
    </source>
</evidence>
<organism evidence="7 8">
    <name type="scientific">Desulfatibacillum aliphaticivorans</name>
    <dbReference type="NCBI Taxonomy" id="218208"/>
    <lineage>
        <taxon>Bacteria</taxon>
        <taxon>Pseudomonadati</taxon>
        <taxon>Thermodesulfobacteriota</taxon>
        <taxon>Desulfobacteria</taxon>
        <taxon>Desulfobacterales</taxon>
        <taxon>Desulfatibacillaceae</taxon>
        <taxon>Desulfatibacillum</taxon>
    </lineage>
</organism>
<evidence type="ECO:0000256" key="5">
    <source>
        <dbReference type="ARBA" id="ARBA00023163"/>
    </source>
</evidence>
<sequence length="521" mass="58632">MKTNDDQFFREAVSRICGSDNIEKALQECFFFLKHYIPMNQVILNIFDNTTNMAEAVVRVSDDGILLDSIIIPYTRQVKKDMEAYTSRSKRVWMVRRLGDYEGTRHIAEKSGTADFPGVIMDLDLDGRIIGKLTIIHGKETRFSEEHLRLLEILNTPFAFALSHHLKHREIRRLKDIVADNQMYYQEELNQISGGFVIGADSGLKPVMEMVRRVAHQDSPVLLIGETGVGKEVIAKALHRISPRSDKPFIGVNCGAIPESLMDSELFGHEKGAFTGAAVRKRGRFERADRGSIFLDEVGELKKEAQVRLLRVLQEKEIERVGGTETLSMDIRVIAATHRNLEEMIRDKIFREDLYFRLKVFPIYIPPLRERILDIPALVSHFIQKKSVDMKLGIPPSIAPGQIDKLMEYQWPGNVRELENAVERALILYNGQQLQFDGLEASASAAPASPQEAPAPTSLNLDEAMTQHITQALKTAGGKIHGPGGAAELLGINPMTLRHRLKKLGIPFGRAARKNYGPQRP</sequence>
<dbReference type="SUPFAM" id="SSF55781">
    <property type="entry name" value="GAF domain-like"/>
    <property type="match status" value="1"/>
</dbReference>
<dbReference type="Pfam" id="PF00158">
    <property type="entry name" value="Sigma54_activat"/>
    <property type="match status" value="1"/>
</dbReference>
<dbReference type="PANTHER" id="PTHR32071:SF117">
    <property type="entry name" value="PTS-DEPENDENT DIHYDROXYACETONE KINASE OPERON REGULATORY PROTEIN-RELATED"/>
    <property type="match status" value="1"/>
</dbReference>
<name>B8FFG8_DESAL</name>
<keyword evidence="4" id="KW-0238">DNA-binding</keyword>
<dbReference type="HOGENOM" id="CLU_000445_95_2_7"/>
<dbReference type="Gene3D" id="1.10.8.60">
    <property type="match status" value="1"/>
</dbReference>
<dbReference type="PANTHER" id="PTHR32071">
    <property type="entry name" value="TRANSCRIPTIONAL REGULATORY PROTEIN"/>
    <property type="match status" value="1"/>
</dbReference>
<accession>B8FFG8</accession>
<dbReference type="SUPFAM" id="SSF52540">
    <property type="entry name" value="P-loop containing nucleoside triphosphate hydrolases"/>
    <property type="match status" value="1"/>
</dbReference>
<dbReference type="InterPro" id="IPR009057">
    <property type="entry name" value="Homeodomain-like_sf"/>
</dbReference>
<dbReference type="Pfam" id="PF25601">
    <property type="entry name" value="AAA_lid_14"/>
    <property type="match status" value="1"/>
</dbReference>
<keyword evidence="5" id="KW-0804">Transcription</keyword>
<evidence type="ECO:0000256" key="2">
    <source>
        <dbReference type="ARBA" id="ARBA00022840"/>
    </source>
</evidence>
<dbReference type="AlphaFoldDB" id="B8FFG8"/>
<dbReference type="InterPro" id="IPR025944">
    <property type="entry name" value="Sigma_54_int_dom_CS"/>
</dbReference>
<dbReference type="InterPro" id="IPR003593">
    <property type="entry name" value="AAA+_ATPase"/>
</dbReference>
<dbReference type="InterPro" id="IPR002197">
    <property type="entry name" value="HTH_Fis"/>
</dbReference>
<dbReference type="FunFam" id="3.40.50.300:FF:000006">
    <property type="entry name" value="DNA-binding transcriptional regulator NtrC"/>
    <property type="match status" value="1"/>
</dbReference>
<evidence type="ECO:0000313" key="7">
    <source>
        <dbReference type="EMBL" id="ACL04228.1"/>
    </source>
</evidence>
<keyword evidence="8" id="KW-1185">Reference proteome</keyword>
<keyword evidence="3" id="KW-0805">Transcription regulation</keyword>
<evidence type="ECO:0000259" key="6">
    <source>
        <dbReference type="PROSITE" id="PS50045"/>
    </source>
</evidence>
<dbReference type="GO" id="GO:0005524">
    <property type="term" value="F:ATP binding"/>
    <property type="evidence" value="ECO:0007669"/>
    <property type="project" value="UniProtKB-KW"/>
</dbReference>
<dbReference type="KEGG" id="dal:Dalk_2535"/>
<protein>
    <submittedName>
        <fullName evidence="7">Sigma54 specific transcriptional regulator, Fis family</fullName>
    </submittedName>
</protein>
<dbReference type="RefSeq" id="WP_015947301.1">
    <property type="nucleotide sequence ID" value="NC_011768.1"/>
</dbReference>
<dbReference type="PROSITE" id="PS50045">
    <property type="entry name" value="SIGMA54_INTERACT_4"/>
    <property type="match status" value="1"/>
</dbReference>
<proteinExistence type="predicted"/>
<dbReference type="EMBL" id="CP001322">
    <property type="protein sequence ID" value="ACL04228.1"/>
    <property type="molecule type" value="Genomic_DNA"/>
</dbReference>
<dbReference type="InterPro" id="IPR027417">
    <property type="entry name" value="P-loop_NTPase"/>
</dbReference>
<evidence type="ECO:0000256" key="3">
    <source>
        <dbReference type="ARBA" id="ARBA00023015"/>
    </source>
</evidence>
<dbReference type="eggNOG" id="COG2203">
    <property type="taxonomic scope" value="Bacteria"/>
</dbReference>
<dbReference type="SMART" id="SM00382">
    <property type="entry name" value="AAA"/>
    <property type="match status" value="1"/>
</dbReference>
<dbReference type="CDD" id="cd00009">
    <property type="entry name" value="AAA"/>
    <property type="match status" value="1"/>
</dbReference>
<reference evidence="7 8" key="1">
    <citation type="journal article" date="2012" name="Environ. Microbiol.">
        <title>The genome sequence of Desulfatibacillum alkenivorans AK-01: a blueprint for anaerobic alkane oxidation.</title>
        <authorList>
            <person name="Callaghan A.V."/>
            <person name="Morris B.E."/>
            <person name="Pereira I.A."/>
            <person name="McInerney M.J."/>
            <person name="Austin R.N."/>
            <person name="Groves J.T."/>
            <person name="Kukor J.J."/>
            <person name="Suflita J.M."/>
            <person name="Young L.Y."/>
            <person name="Zylstra G.J."/>
            <person name="Wawrik B."/>
        </authorList>
    </citation>
    <scope>NUCLEOTIDE SEQUENCE [LARGE SCALE GENOMIC DNA]</scope>
    <source>
        <strain evidence="7 8">AK-01</strain>
    </source>
</reference>
<gene>
    <name evidence="7" type="ordered locus">Dalk_2535</name>
</gene>
<evidence type="ECO:0000313" key="8">
    <source>
        <dbReference type="Proteomes" id="UP000000739"/>
    </source>
</evidence>
<dbReference type="PROSITE" id="PS00675">
    <property type="entry name" value="SIGMA54_INTERACT_1"/>
    <property type="match status" value="1"/>
</dbReference>
<dbReference type="Proteomes" id="UP000000739">
    <property type="component" value="Chromosome"/>
</dbReference>
<dbReference type="PROSITE" id="PS00688">
    <property type="entry name" value="SIGMA54_INTERACT_3"/>
    <property type="match status" value="1"/>
</dbReference>
<dbReference type="InterPro" id="IPR025662">
    <property type="entry name" value="Sigma_54_int_dom_ATP-bd_1"/>
</dbReference>
<dbReference type="Gene3D" id="3.40.50.300">
    <property type="entry name" value="P-loop containing nucleotide triphosphate hydrolases"/>
    <property type="match status" value="1"/>
</dbReference>
<dbReference type="GO" id="GO:0006355">
    <property type="term" value="P:regulation of DNA-templated transcription"/>
    <property type="evidence" value="ECO:0007669"/>
    <property type="project" value="InterPro"/>
</dbReference>
<dbReference type="Pfam" id="PF02954">
    <property type="entry name" value="HTH_8"/>
    <property type="match status" value="1"/>
</dbReference>
<keyword evidence="2" id="KW-0067">ATP-binding</keyword>
<feature type="domain" description="Sigma-54 factor interaction" evidence="6">
    <location>
        <begin position="197"/>
        <end position="427"/>
    </location>
</feature>
<keyword evidence="1" id="KW-0547">Nucleotide-binding</keyword>